<protein>
    <submittedName>
        <fullName evidence="1">Uncharacterized protein</fullName>
    </submittedName>
</protein>
<dbReference type="OrthoDB" id="1747753at2"/>
<accession>W8TI29</accession>
<dbReference type="Proteomes" id="UP000019591">
    <property type="component" value="Chromosome"/>
</dbReference>
<dbReference type="PATRIC" id="fig|1286171.3.peg.2166"/>
<dbReference type="HOGENOM" id="CLU_782439_0_0_9"/>
<evidence type="ECO:0000313" key="1">
    <source>
        <dbReference type="EMBL" id="AHM57498.1"/>
    </source>
</evidence>
<name>W8TI29_PEPAC</name>
<proteinExistence type="predicted"/>
<evidence type="ECO:0000313" key="2">
    <source>
        <dbReference type="Proteomes" id="UP000019591"/>
    </source>
</evidence>
<sequence>MKIIKPMLITTFIAAVLLLNPKTIQFITKAVGESGRQLTEVAKFSYGNTSNMKIMGFQNGIVIYNGRKISLLDKKGHKQGEAELRSNDYDMAVQNGRILFLDRVKRTLAVIEKNGKISKQIKFAEKPVFVEAIGKDRFIVHYVYDMNEKAEGMRIFNMSGKQIKDMQISNISINFISPDVKGQGFLVSGLTIEKERLYNSVMHYNINGDMETADKAENRVFTGGMLVDDKFVMWEEGYIELRDSELKYINSLRIDSGIVQLKREESGFTVLDGSSRIRRFNLDGIEIEQEKYAHRIYGVNEVAGTDLLNSQRSVEIMGTKESLNFTNDIIDAFKVGDDCLGLVFRGEIRIIAVD</sequence>
<dbReference type="eggNOG" id="ENOG5033S2H">
    <property type="taxonomic scope" value="Bacteria"/>
</dbReference>
<dbReference type="KEGG" id="eac:EAL2_c22180"/>
<gene>
    <name evidence="1" type="ORF">EAL2_c22180</name>
</gene>
<dbReference type="RefSeq" id="WP_025436418.1">
    <property type="nucleotide sequence ID" value="NZ_CP007452.1"/>
</dbReference>
<dbReference type="EMBL" id="CP007452">
    <property type="protein sequence ID" value="AHM57498.1"/>
    <property type="molecule type" value="Genomic_DNA"/>
</dbReference>
<dbReference type="STRING" id="1286171.EAL2_c22180"/>
<dbReference type="AlphaFoldDB" id="W8TI29"/>
<keyword evidence="2" id="KW-1185">Reference proteome</keyword>
<dbReference type="InterPro" id="IPR043765">
    <property type="entry name" value="DUF5711"/>
</dbReference>
<organism evidence="1 2">
    <name type="scientific">Peptoclostridium acidaminophilum DSM 3953</name>
    <dbReference type="NCBI Taxonomy" id="1286171"/>
    <lineage>
        <taxon>Bacteria</taxon>
        <taxon>Bacillati</taxon>
        <taxon>Bacillota</taxon>
        <taxon>Clostridia</taxon>
        <taxon>Peptostreptococcales</taxon>
        <taxon>Peptoclostridiaceae</taxon>
        <taxon>Peptoclostridium</taxon>
    </lineage>
</organism>
<reference evidence="1 2" key="1">
    <citation type="journal article" date="2014" name="Genome Announc.">
        <title>Complete Genome Sequence of Amino Acid-Utilizing Eubacterium acidaminophilum al-2 (DSM 3953).</title>
        <authorList>
            <person name="Poehlein A."/>
            <person name="Andreesen J.R."/>
            <person name="Daniel R."/>
        </authorList>
    </citation>
    <scope>NUCLEOTIDE SEQUENCE [LARGE SCALE GENOMIC DNA]</scope>
    <source>
        <strain evidence="1 2">DSM 3953</strain>
    </source>
</reference>
<dbReference type="Pfam" id="PF18975">
    <property type="entry name" value="DUF5711"/>
    <property type="match status" value="1"/>
</dbReference>